<accession>A0A4Y2EAB5</accession>
<organism evidence="1 2">
    <name type="scientific">Araneus ventricosus</name>
    <name type="common">Orbweaver spider</name>
    <name type="synonym">Epeira ventricosa</name>
    <dbReference type="NCBI Taxonomy" id="182803"/>
    <lineage>
        <taxon>Eukaryota</taxon>
        <taxon>Metazoa</taxon>
        <taxon>Ecdysozoa</taxon>
        <taxon>Arthropoda</taxon>
        <taxon>Chelicerata</taxon>
        <taxon>Arachnida</taxon>
        <taxon>Araneae</taxon>
        <taxon>Araneomorphae</taxon>
        <taxon>Entelegynae</taxon>
        <taxon>Araneoidea</taxon>
        <taxon>Araneidae</taxon>
        <taxon>Araneus</taxon>
    </lineage>
</organism>
<sequence length="261" mass="29207">MRNFRLPSAHSSHAHVDVVGPLSPIQGVTYLLTCVKIFTRWPEAFPIPYQSADTIARAFLLFLGAEQSWITAYHPQSVRAVERFHRQLKSALKTHLLESWLDAIPLVLVGIRTSFKENLATSSAELVYGSTLKLPEDFFIAPRSLPTSHHCSGPVFVSGDILTASHVFLSIGRIPKSLEPPYAGPYKVLSRTSEVFTMKVDGRPVTVSIDRLKEAHMSQMRLLPGFLAQFLLVVPRSLMSSLNIEDVHCKLFISRLDCLRD</sequence>
<dbReference type="PANTHER" id="PTHR38681">
    <property type="entry name" value="RETROVIRUS-RELATED POL POLYPROTEIN FROM TRANSPOSON 412-LIKE PROTEIN-RELATED"/>
    <property type="match status" value="1"/>
</dbReference>
<evidence type="ECO:0008006" key="3">
    <source>
        <dbReference type="Google" id="ProtNLM"/>
    </source>
</evidence>
<dbReference type="SUPFAM" id="SSF53098">
    <property type="entry name" value="Ribonuclease H-like"/>
    <property type="match status" value="1"/>
</dbReference>
<name>A0A4Y2EAB5_ARAVE</name>
<proteinExistence type="predicted"/>
<dbReference type="InterPro" id="IPR012337">
    <property type="entry name" value="RNaseH-like_sf"/>
</dbReference>
<dbReference type="PANTHER" id="PTHR38681:SF1">
    <property type="entry name" value="RETROVIRUS-RELATED POL POLYPROTEIN FROM TRANSPOSON 412-LIKE PROTEIN"/>
    <property type="match status" value="1"/>
</dbReference>
<protein>
    <recommendedName>
        <fullName evidence="3">Integrase catalytic domain-containing protein</fullName>
    </recommendedName>
</protein>
<dbReference type="AlphaFoldDB" id="A0A4Y2EAB5"/>
<gene>
    <name evidence="1" type="ORF">AVEN_153421_1</name>
</gene>
<keyword evidence="2" id="KW-1185">Reference proteome</keyword>
<dbReference type="OrthoDB" id="422540at2759"/>
<dbReference type="Proteomes" id="UP000499080">
    <property type="component" value="Unassembled WGS sequence"/>
</dbReference>
<dbReference type="InterPro" id="IPR036397">
    <property type="entry name" value="RNaseH_sf"/>
</dbReference>
<comment type="caution">
    <text evidence="1">The sequence shown here is derived from an EMBL/GenBank/DDBJ whole genome shotgun (WGS) entry which is preliminary data.</text>
</comment>
<evidence type="ECO:0000313" key="2">
    <source>
        <dbReference type="Proteomes" id="UP000499080"/>
    </source>
</evidence>
<dbReference type="GO" id="GO:0003676">
    <property type="term" value="F:nucleic acid binding"/>
    <property type="evidence" value="ECO:0007669"/>
    <property type="project" value="InterPro"/>
</dbReference>
<dbReference type="EMBL" id="BGPR01000533">
    <property type="protein sequence ID" value="GBM25239.1"/>
    <property type="molecule type" value="Genomic_DNA"/>
</dbReference>
<reference evidence="1 2" key="1">
    <citation type="journal article" date="2019" name="Sci. Rep.">
        <title>Orb-weaving spider Araneus ventricosus genome elucidates the spidroin gene catalogue.</title>
        <authorList>
            <person name="Kono N."/>
            <person name="Nakamura H."/>
            <person name="Ohtoshi R."/>
            <person name="Moran D.A.P."/>
            <person name="Shinohara A."/>
            <person name="Yoshida Y."/>
            <person name="Fujiwara M."/>
            <person name="Mori M."/>
            <person name="Tomita M."/>
            <person name="Arakawa K."/>
        </authorList>
    </citation>
    <scope>NUCLEOTIDE SEQUENCE [LARGE SCALE GENOMIC DNA]</scope>
</reference>
<dbReference type="Gene3D" id="3.30.420.10">
    <property type="entry name" value="Ribonuclease H-like superfamily/Ribonuclease H"/>
    <property type="match status" value="2"/>
</dbReference>
<evidence type="ECO:0000313" key="1">
    <source>
        <dbReference type="EMBL" id="GBM25239.1"/>
    </source>
</evidence>